<dbReference type="InterPro" id="IPR037695">
    <property type="entry name" value="IQUB"/>
</dbReference>
<dbReference type="InterPro" id="IPR057887">
    <property type="entry name" value="IQUB_helical"/>
</dbReference>
<protein>
    <submittedName>
        <fullName evidence="3">IQ and ubiquitin-like domain-containing protein</fullName>
    </submittedName>
</protein>
<dbReference type="PANTHER" id="PTHR21074:SF0">
    <property type="entry name" value="IQ AND UBIQUITIN-LIKE DOMAIN-CONTAINING PROTEIN"/>
    <property type="match status" value="1"/>
</dbReference>
<dbReference type="RefSeq" id="XP_015171713.1">
    <property type="nucleotide sequence ID" value="XM_015316227.1"/>
</dbReference>
<reference evidence="3" key="1">
    <citation type="submission" date="2025-08" db="UniProtKB">
        <authorList>
            <consortium name="RefSeq"/>
        </authorList>
    </citation>
    <scope>IDENTIFICATION</scope>
    <source>
        <tissue evidence="3">Whole body</tissue>
    </source>
</reference>
<sequence length="564" mass="68060">MVLITEIEDRKIVKPYLGGWRNKITGDKYLNAASQTGPPPKNISWHDCCSIGVQTVETKDGTTQSSRNKITQMWRTNCNVSNAKDKYMTAKCYVTYDEIKWRLDLDGNARIIQKNYRVYRLLKYLKKCARKYREIMNECKRYQEERIIMYRKRYEQELLRKINPRSRTDFDMLYELIERWRRDRTKEINARYFKATQRAENCFVLEKTVKMFNVLDKFKQSIREEYKTRKRVKFLRINSKSIQWHGYKSKLIEMITLKNQKARQYLSIYDSLNQNNMTVDDRLELLKMLKKSLQFHICISAFDLIYLLDQEIMLLSRGIQNLSLEYLRKRILCDYLKFVAVSATCSCTNINRGFKKDPQCEEFREPLEIKMIFCGSCRRILPYHRFSPHSGLKKLTTCASCTTLRERSYCQVNYDPYIFILNHLRAEEKRRRCFSALAFMMQPRDIYHLVNNIWHGHSIISKQLDIHLLRLVRYNNHVEWSPWNCILLTEEEVEIHYRINDLTKVYSKALLHQILLKHLTAKNYFKRLSYFDRRFRESSRFYVIQDRKDYVPFTKGIDLEGYEF</sequence>
<dbReference type="GeneID" id="107063995"/>
<dbReference type="PANTHER" id="PTHR21074">
    <property type="entry name" value="IQ AND UBIQUITIN-LIKE DOMAIN-CONTAINING PROTEIN"/>
    <property type="match status" value="1"/>
</dbReference>
<organism evidence="2 3">
    <name type="scientific">Polistes dominula</name>
    <name type="common">European paper wasp</name>
    <name type="synonym">Vespa dominula</name>
    <dbReference type="NCBI Taxonomy" id="743375"/>
    <lineage>
        <taxon>Eukaryota</taxon>
        <taxon>Metazoa</taxon>
        <taxon>Ecdysozoa</taxon>
        <taxon>Arthropoda</taxon>
        <taxon>Hexapoda</taxon>
        <taxon>Insecta</taxon>
        <taxon>Pterygota</taxon>
        <taxon>Neoptera</taxon>
        <taxon>Endopterygota</taxon>
        <taxon>Hymenoptera</taxon>
        <taxon>Apocrita</taxon>
        <taxon>Aculeata</taxon>
        <taxon>Vespoidea</taxon>
        <taxon>Vespidae</taxon>
        <taxon>Polistinae</taxon>
        <taxon>Polistini</taxon>
        <taxon>Polistes</taxon>
    </lineage>
</organism>
<evidence type="ECO:0000313" key="3">
    <source>
        <dbReference type="RefSeq" id="XP_015171713.1"/>
    </source>
</evidence>
<evidence type="ECO:0000313" key="2">
    <source>
        <dbReference type="Proteomes" id="UP000694924"/>
    </source>
</evidence>
<dbReference type="Pfam" id="PF25805">
    <property type="entry name" value="IQUB"/>
    <property type="match status" value="1"/>
</dbReference>
<gene>
    <name evidence="3" type="primary">LOC107063995</name>
</gene>
<dbReference type="Proteomes" id="UP000694924">
    <property type="component" value="Unplaced"/>
</dbReference>
<keyword evidence="2" id="KW-1185">Reference proteome</keyword>
<accession>A0ABM1HUS6</accession>
<evidence type="ECO:0000259" key="1">
    <source>
        <dbReference type="Pfam" id="PF25805"/>
    </source>
</evidence>
<proteinExistence type="predicted"/>
<name>A0ABM1HUS6_POLDO</name>
<feature type="domain" description="IQ motif and ubiquitin-like" evidence="1">
    <location>
        <begin position="227"/>
        <end position="348"/>
    </location>
</feature>